<dbReference type="Gene3D" id="3.30.420.40">
    <property type="match status" value="2"/>
</dbReference>
<evidence type="ECO:0000313" key="9">
    <source>
        <dbReference type="EMBL" id="HIR46491.1"/>
    </source>
</evidence>
<keyword evidence="4" id="KW-0808">Transferase</keyword>
<reference evidence="9" key="2">
    <citation type="journal article" date="2021" name="PeerJ">
        <title>Extensive microbial diversity within the chicken gut microbiome revealed by metagenomics and culture.</title>
        <authorList>
            <person name="Gilroy R."/>
            <person name="Ravi A."/>
            <person name="Getino M."/>
            <person name="Pursley I."/>
            <person name="Horton D.L."/>
            <person name="Alikhan N.F."/>
            <person name="Baker D."/>
            <person name="Gharbi K."/>
            <person name="Hall N."/>
            <person name="Watson M."/>
            <person name="Adriaenssens E.M."/>
            <person name="Foster-Nyarko E."/>
            <person name="Jarju S."/>
            <person name="Secka A."/>
            <person name="Antonio M."/>
            <person name="Oren A."/>
            <person name="Chaudhuri R.R."/>
            <person name="La Ragione R."/>
            <person name="Hildebrand F."/>
            <person name="Pallen M.J."/>
        </authorList>
    </citation>
    <scope>NUCLEOTIDE SEQUENCE</scope>
    <source>
        <strain evidence="9">ChiSxjej1B13-7958</strain>
    </source>
</reference>
<accession>A0A9D1AKP9</accession>
<sequence length="317" mass="33305">MYYLGIDLGGTNIAVGVVDESYQIIARAKRKTRIPCDEGLIDDLAAAAREAVENAGISMDDVPWVGVGCPGTVNRSTGVVEYANNLYLNDFHLRDLLQEKLGRPVIIENDANAAAYGEYKAGALKGSDNAIAITLGTGVGGGIIIHGQVYSGSNFAGGELGHSVIVCGGASCTCGRKGCWEAYSSATALIRMTREAMAAHADKKDTPIWEITGGSFDTVDGRTAFDAMRKGDPLGKEVVDKYISYLACGVANCINVFQPDTLCIGGGISNEGENLLAPLRELVKKETYNTNGSKQTQICRAELGNDAGIIGAALLGE</sequence>
<gene>
    <name evidence="9" type="ORF">IAB89_02360</name>
</gene>
<evidence type="ECO:0000256" key="8">
    <source>
        <dbReference type="ARBA" id="ARBA00032386"/>
    </source>
</evidence>
<dbReference type="PANTHER" id="PTHR18964">
    <property type="entry name" value="ROK (REPRESSOR, ORF, KINASE) FAMILY"/>
    <property type="match status" value="1"/>
</dbReference>
<keyword evidence="6" id="KW-0418">Kinase</keyword>
<keyword evidence="7" id="KW-0067">ATP-binding</keyword>
<protein>
    <recommendedName>
        <fullName evidence="3">Glucokinase</fullName>
        <ecNumber evidence="2">2.7.1.2</ecNumber>
    </recommendedName>
    <alternativeName>
        <fullName evidence="8">Glucose kinase</fullName>
    </alternativeName>
</protein>
<dbReference type="GO" id="GO:0004340">
    <property type="term" value="F:glucokinase activity"/>
    <property type="evidence" value="ECO:0007669"/>
    <property type="project" value="UniProtKB-EC"/>
</dbReference>
<reference evidence="9" key="1">
    <citation type="submission" date="2020-10" db="EMBL/GenBank/DDBJ databases">
        <authorList>
            <person name="Gilroy R."/>
        </authorList>
    </citation>
    <scope>NUCLEOTIDE SEQUENCE</scope>
    <source>
        <strain evidence="9">ChiSxjej1B13-7958</strain>
    </source>
</reference>
<dbReference type="EMBL" id="DVGZ01000026">
    <property type="protein sequence ID" value="HIR46491.1"/>
    <property type="molecule type" value="Genomic_DNA"/>
</dbReference>
<dbReference type="InterPro" id="IPR004654">
    <property type="entry name" value="ROK_glcA"/>
</dbReference>
<dbReference type="NCBIfam" id="TIGR00744">
    <property type="entry name" value="ROK_glcA_fam"/>
    <property type="match status" value="1"/>
</dbReference>
<dbReference type="InterPro" id="IPR000600">
    <property type="entry name" value="ROK"/>
</dbReference>
<evidence type="ECO:0000256" key="6">
    <source>
        <dbReference type="ARBA" id="ARBA00022777"/>
    </source>
</evidence>
<evidence type="ECO:0000256" key="5">
    <source>
        <dbReference type="ARBA" id="ARBA00022741"/>
    </source>
</evidence>
<dbReference type="InterPro" id="IPR043129">
    <property type="entry name" value="ATPase_NBD"/>
</dbReference>
<name>A0A9D1AKP9_9FIRM</name>
<dbReference type="AlphaFoldDB" id="A0A9D1AKP9"/>
<dbReference type="PANTHER" id="PTHR18964:SF149">
    <property type="entry name" value="BIFUNCTIONAL UDP-N-ACETYLGLUCOSAMINE 2-EPIMERASE_N-ACETYLMANNOSAMINE KINASE"/>
    <property type="match status" value="1"/>
</dbReference>
<dbReference type="GO" id="GO:0005524">
    <property type="term" value="F:ATP binding"/>
    <property type="evidence" value="ECO:0007669"/>
    <property type="project" value="UniProtKB-KW"/>
</dbReference>
<proteinExistence type="inferred from homology"/>
<evidence type="ECO:0000256" key="3">
    <source>
        <dbReference type="ARBA" id="ARBA00014701"/>
    </source>
</evidence>
<dbReference type="PROSITE" id="PS01125">
    <property type="entry name" value="ROK"/>
    <property type="match status" value="1"/>
</dbReference>
<dbReference type="SUPFAM" id="SSF53067">
    <property type="entry name" value="Actin-like ATPase domain"/>
    <property type="match status" value="1"/>
</dbReference>
<dbReference type="Proteomes" id="UP000824242">
    <property type="component" value="Unassembled WGS sequence"/>
</dbReference>
<evidence type="ECO:0000256" key="2">
    <source>
        <dbReference type="ARBA" id="ARBA00012323"/>
    </source>
</evidence>
<dbReference type="Pfam" id="PF00480">
    <property type="entry name" value="ROK"/>
    <property type="match status" value="1"/>
</dbReference>
<evidence type="ECO:0000313" key="10">
    <source>
        <dbReference type="Proteomes" id="UP000824242"/>
    </source>
</evidence>
<evidence type="ECO:0000256" key="7">
    <source>
        <dbReference type="ARBA" id="ARBA00022840"/>
    </source>
</evidence>
<evidence type="ECO:0000256" key="1">
    <source>
        <dbReference type="ARBA" id="ARBA00006479"/>
    </source>
</evidence>
<evidence type="ECO:0000256" key="4">
    <source>
        <dbReference type="ARBA" id="ARBA00022679"/>
    </source>
</evidence>
<comment type="caution">
    <text evidence="9">The sequence shown here is derived from an EMBL/GenBank/DDBJ whole genome shotgun (WGS) entry which is preliminary data.</text>
</comment>
<dbReference type="InterPro" id="IPR049874">
    <property type="entry name" value="ROK_cs"/>
</dbReference>
<dbReference type="EC" id="2.7.1.2" evidence="2"/>
<dbReference type="GO" id="GO:0006096">
    <property type="term" value="P:glycolytic process"/>
    <property type="evidence" value="ECO:0007669"/>
    <property type="project" value="InterPro"/>
</dbReference>
<organism evidence="9 10">
    <name type="scientific">Candidatus Caccousia avicola</name>
    <dbReference type="NCBI Taxonomy" id="2840721"/>
    <lineage>
        <taxon>Bacteria</taxon>
        <taxon>Bacillati</taxon>
        <taxon>Bacillota</taxon>
        <taxon>Clostridia</taxon>
        <taxon>Eubacteriales</taxon>
        <taxon>Oscillospiraceae</taxon>
        <taxon>Oscillospiraceae incertae sedis</taxon>
        <taxon>Candidatus Caccousia</taxon>
    </lineage>
</organism>
<dbReference type="GO" id="GO:0005737">
    <property type="term" value="C:cytoplasm"/>
    <property type="evidence" value="ECO:0007669"/>
    <property type="project" value="InterPro"/>
</dbReference>
<keyword evidence="5" id="KW-0547">Nucleotide-binding</keyword>
<comment type="similarity">
    <text evidence="1">Belongs to the ROK (NagC/XylR) family.</text>
</comment>